<dbReference type="OrthoDB" id="8607264at2"/>
<dbReference type="eggNOG" id="COG4737">
    <property type="taxonomic scope" value="Bacteria"/>
</dbReference>
<accession>E6VB65</accession>
<dbReference type="Pfam" id="PF06296">
    <property type="entry name" value="RelE"/>
    <property type="match status" value="1"/>
</dbReference>
<dbReference type="RefSeq" id="WP_013542806.1">
    <property type="nucleotide sequence ID" value="NC_014931.1"/>
</dbReference>
<proteinExistence type="predicted"/>
<dbReference type="InterPro" id="IPR009387">
    <property type="entry name" value="HigB-2"/>
</dbReference>
<sequence>MPSRRKTRVFKTSRFSRDAKKARISDVDLCEAIAQAMAGQADDLGGGVFKKRLNDNMHRSIVLAKGGRYWVYEYLFAKKDRDNIEPDELVAFRLLVKSYAGLTDLQIAQLVRAKHFVEICHDDTA</sequence>
<dbReference type="PIRSF" id="PIRSF018634">
    <property type="entry name" value="UCP018634"/>
    <property type="match status" value="1"/>
</dbReference>
<dbReference type="AlphaFoldDB" id="E6VB65"/>
<protein>
    <recommendedName>
        <fullName evidence="3">Addiction module toxin RelE</fullName>
    </recommendedName>
</protein>
<reference evidence="1 2" key="2">
    <citation type="journal article" date="2013" name="Genome Announc.">
        <title>Genome of the Root-Associated Plant Growth-Promoting Bacterium Variovorax paradoxus Strain EPS.</title>
        <authorList>
            <person name="Han J.I."/>
            <person name="Spain J.C."/>
            <person name="Leadbetter J.R."/>
            <person name="Ovchinnikova G."/>
            <person name="Goodwin L.A."/>
            <person name="Han C.S."/>
            <person name="Woyke T."/>
            <person name="Davenport K.W."/>
            <person name="Orwin P.M."/>
        </authorList>
    </citation>
    <scope>NUCLEOTIDE SEQUENCE [LARGE SCALE GENOMIC DNA]</scope>
    <source>
        <strain evidence="1 2">EPS</strain>
    </source>
</reference>
<name>E6VB65_VARPE</name>
<dbReference type="KEGG" id="vpe:Varpa_4427"/>
<dbReference type="STRING" id="595537.Varpa_4427"/>
<dbReference type="EMBL" id="CP002417">
    <property type="protein sequence ID" value="ADU38595.1"/>
    <property type="molecule type" value="Genomic_DNA"/>
</dbReference>
<evidence type="ECO:0008006" key="3">
    <source>
        <dbReference type="Google" id="ProtNLM"/>
    </source>
</evidence>
<evidence type="ECO:0000313" key="1">
    <source>
        <dbReference type="EMBL" id="ADU38595.1"/>
    </source>
</evidence>
<gene>
    <name evidence="1" type="ordered locus">Varpa_4427</name>
</gene>
<dbReference type="Proteomes" id="UP000008917">
    <property type="component" value="Chromosome"/>
</dbReference>
<dbReference type="HOGENOM" id="CLU_132631_2_0_4"/>
<reference evidence="2" key="1">
    <citation type="submission" date="2010-12" db="EMBL/GenBank/DDBJ databases">
        <title>Complete sequence of Variovorax paradoxus EPS.</title>
        <authorList>
            <consortium name="US DOE Joint Genome Institute"/>
            <person name="Lucas S."/>
            <person name="Copeland A."/>
            <person name="Lapidus A."/>
            <person name="Cheng J.-F."/>
            <person name="Goodwin L."/>
            <person name="Pitluck S."/>
            <person name="Teshima H."/>
            <person name="Detter J.C."/>
            <person name="Han C."/>
            <person name="Tapia R."/>
            <person name="Land M."/>
            <person name="Hauser L."/>
            <person name="Kyrpides N."/>
            <person name="Ivanova N."/>
            <person name="Ovchinnikova G."/>
            <person name="Orwin P."/>
            <person name="Han J.-I.G."/>
            <person name="Woyke T."/>
        </authorList>
    </citation>
    <scope>NUCLEOTIDE SEQUENCE [LARGE SCALE GENOMIC DNA]</scope>
    <source>
        <strain evidence="2">EPS</strain>
    </source>
</reference>
<organism evidence="1 2">
    <name type="scientific">Variovorax paradoxus (strain EPS)</name>
    <dbReference type="NCBI Taxonomy" id="595537"/>
    <lineage>
        <taxon>Bacteria</taxon>
        <taxon>Pseudomonadati</taxon>
        <taxon>Pseudomonadota</taxon>
        <taxon>Betaproteobacteria</taxon>
        <taxon>Burkholderiales</taxon>
        <taxon>Comamonadaceae</taxon>
        <taxon>Variovorax</taxon>
    </lineage>
</organism>
<evidence type="ECO:0000313" key="2">
    <source>
        <dbReference type="Proteomes" id="UP000008917"/>
    </source>
</evidence>